<organism evidence="3 4">
    <name type="scientific">Trinickia dabaoshanensis</name>
    <dbReference type="NCBI Taxonomy" id="564714"/>
    <lineage>
        <taxon>Bacteria</taxon>
        <taxon>Pseudomonadati</taxon>
        <taxon>Pseudomonadota</taxon>
        <taxon>Betaproteobacteria</taxon>
        <taxon>Burkholderiales</taxon>
        <taxon>Burkholderiaceae</taxon>
        <taxon>Trinickia</taxon>
    </lineage>
</organism>
<keyword evidence="2" id="KW-1133">Transmembrane helix</keyword>
<dbReference type="InterPro" id="IPR011744">
    <property type="entry name" value="ATPase_gene1"/>
</dbReference>
<accession>A0A2N7VLP9</accession>
<dbReference type="NCBIfam" id="TIGR02230">
    <property type="entry name" value="ATPase_gene1"/>
    <property type="match status" value="1"/>
</dbReference>
<proteinExistence type="predicted"/>
<dbReference type="Proteomes" id="UP000235616">
    <property type="component" value="Unassembled WGS sequence"/>
</dbReference>
<feature type="region of interest" description="Disordered" evidence="1">
    <location>
        <begin position="1"/>
        <end position="23"/>
    </location>
</feature>
<name>A0A2N7VLP9_9BURK</name>
<evidence type="ECO:0000256" key="1">
    <source>
        <dbReference type="SAM" id="MobiDB-lite"/>
    </source>
</evidence>
<reference evidence="3 4" key="1">
    <citation type="submission" date="2018-01" db="EMBL/GenBank/DDBJ databases">
        <title>Whole genome analyses suggest that Burkholderia sensu lato contains two further novel genera in the rhizoxinica-symbiotica group Mycetohabitans gen. nov., and Trinickia gen. nov.: implications for the evolution of diazotrophy and nodulation in the Burkholderiaceae.</title>
        <authorList>
            <person name="Estrada-de los Santos P."/>
            <person name="Palmer M."/>
            <person name="Chavez-Ramirez B."/>
            <person name="Beukes C."/>
            <person name="Steenkamp E.T."/>
            <person name="Hirsch A.M."/>
            <person name="Manyaka P."/>
            <person name="Maluk M."/>
            <person name="Lafos M."/>
            <person name="Crook M."/>
            <person name="Gross E."/>
            <person name="Simon M.F."/>
            <person name="Bueno dos Reis Junior F."/>
            <person name="Poole P.S."/>
            <person name="Venter S.N."/>
            <person name="James E.K."/>
        </authorList>
    </citation>
    <scope>NUCLEOTIDE SEQUENCE [LARGE SCALE GENOMIC DNA]</scope>
    <source>
        <strain evidence="3 4">GIMN1.004</strain>
    </source>
</reference>
<comment type="caution">
    <text evidence="3">The sequence shown here is derived from an EMBL/GenBank/DDBJ whole genome shotgun (WGS) entry which is preliminary data.</text>
</comment>
<keyword evidence="2" id="KW-0472">Membrane</keyword>
<evidence type="ECO:0000313" key="4">
    <source>
        <dbReference type="Proteomes" id="UP000235616"/>
    </source>
</evidence>
<gene>
    <name evidence="3" type="ORF">C0Z18_17800</name>
</gene>
<dbReference type="InterPro" id="IPR032820">
    <property type="entry name" value="ATPase_put"/>
</dbReference>
<evidence type="ECO:0000256" key="2">
    <source>
        <dbReference type="SAM" id="Phobius"/>
    </source>
</evidence>
<dbReference type="AlphaFoldDB" id="A0A2N7VLP9"/>
<feature type="transmembrane region" description="Helical" evidence="2">
    <location>
        <begin position="85"/>
        <end position="104"/>
    </location>
</feature>
<dbReference type="Pfam" id="PF09527">
    <property type="entry name" value="ATPase_gene1"/>
    <property type="match status" value="1"/>
</dbReference>
<feature type="transmembrane region" description="Helical" evidence="2">
    <location>
        <begin position="49"/>
        <end position="73"/>
    </location>
</feature>
<protein>
    <submittedName>
        <fullName evidence="3">F0F1 ATP synthase subunit</fullName>
    </submittedName>
</protein>
<evidence type="ECO:0000313" key="3">
    <source>
        <dbReference type="EMBL" id="PMS18092.1"/>
    </source>
</evidence>
<keyword evidence="2" id="KW-0812">Transmembrane</keyword>
<dbReference type="EMBL" id="PNYA01000016">
    <property type="protein sequence ID" value="PMS18092.1"/>
    <property type="molecule type" value="Genomic_DNA"/>
</dbReference>
<dbReference type="OrthoDB" id="466056at2"/>
<keyword evidence="4" id="KW-1185">Reference proteome</keyword>
<sequence length="114" mass="12872">MGDEHRQAPPDKPGTNGPVPDRGARLLEHTVRQAVRRDQRAKEVPEPSLGVRLGQIGILGWMVVIPTLLALWFGHWLDRRFGTGVFFSAPLLMAGAALGLWLAWRWMHRQTMKD</sequence>